<proteinExistence type="evidence at transcript level"/>
<dbReference type="PeptideAtlas" id="B7Z4M4"/>
<dbReference type="Gene3D" id="2.30.29.30">
    <property type="entry name" value="Pleckstrin-homology domain (PH domain)/Phosphotyrosine-binding domain (PTB)"/>
    <property type="match status" value="1"/>
</dbReference>
<keyword evidence="1" id="KW-0677">Repeat</keyword>
<dbReference type="PROSITE" id="PS01179">
    <property type="entry name" value="PID"/>
    <property type="match status" value="1"/>
</dbReference>
<reference evidence="4" key="1">
    <citation type="submission" date="2007-10" db="EMBL/GenBank/DDBJ databases">
        <title>NEDO human cDNA sequencing project focused on splicing variants.</title>
        <authorList>
            <person name="Wakamatsu A."/>
            <person name="Yamamoto J."/>
            <person name="Kimura K."/>
            <person name="Ishii S."/>
            <person name="Watanabe K."/>
            <person name="Sugiyama A."/>
            <person name="Murakawa K."/>
            <person name="Kaida T."/>
            <person name="Tsuchiya K."/>
            <person name="Fukuzumi Y."/>
            <person name="Kumagai A."/>
            <person name="Oishi Y."/>
            <person name="Yamamoto S."/>
            <person name="Ono Y."/>
            <person name="Komori Y."/>
            <person name="Yamazaki M."/>
            <person name="Kisu Y."/>
            <person name="Nishikawa T."/>
            <person name="Sugano S."/>
            <person name="Nomura N."/>
            <person name="Isogai T."/>
        </authorList>
    </citation>
    <scope>NUCLEOTIDE SEQUENCE</scope>
    <source>
        <tissue evidence="4">Brain</tissue>
    </source>
</reference>
<dbReference type="AlphaFoldDB" id="B7Z4M4"/>
<feature type="compositionally biased region" description="Pro residues" evidence="2">
    <location>
        <begin position="1"/>
        <end position="19"/>
    </location>
</feature>
<feature type="region of interest" description="Disordered" evidence="2">
    <location>
        <begin position="1"/>
        <end position="42"/>
    </location>
</feature>
<evidence type="ECO:0000256" key="2">
    <source>
        <dbReference type="SAM" id="MobiDB-lite"/>
    </source>
</evidence>
<dbReference type="InterPro" id="IPR011993">
    <property type="entry name" value="PH-like_dom_sf"/>
</dbReference>
<dbReference type="SUPFAM" id="SSF50729">
    <property type="entry name" value="PH domain-like"/>
    <property type="match status" value="1"/>
</dbReference>
<name>B7Z4M4_HUMAN</name>
<organism evidence="4">
    <name type="scientific">Homo sapiens</name>
    <name type="common">Human</name>
    <dbReference type="NCBI Taxonomy" id="9606"/>
    <lineage>
        <taxon>Eukaryota</taxon>
        <taxon>Metazoa</taxon>
        <taxon>Chordata</taxon>
        <taxon>Craniata</taxon>
        <taxon>Vertebrata</taxon>
        <taxon>Euteleostomi</taxon>
        <taxon>Mammalia</taxon>
        <taxon>Eutheria</taxon>
        <taxon>Euarchontoglires</taxon>
        <taxon>Primates</taxon>
        <taxon>Haplorrhini</taxon>
        <taxon>Catarrhini</taxon>
        <taxon>Hominidae</taxon>
        <taxon>Homo</taxon>
    </lineage>
</organism>
<protein>
    <submittedName>
        <fullName evidence="4">cDNA FLJ57329, moderately similar to Amyloid beta A4 protein-binding family B member 1</fullName>
    </submittedName>
</protein>
<feature type="compositionally biased region" description="Gly residues" evidence="2">
    <location>
        <begin position="23"/>
        <end position="37"/>
    </location>
</feature>
<dbReference type="PANTHER" id="PTHR14058:SF5">
    <property type="entry name" value="AMYLOID BETA PRECURSOR PROTEIN BINDING FAMILY B MEMBER 1"/>
    <property type="match status" value="1"/>
</dbReference>
<dbReference type="GO" id="GO:0001540">
    <property type="term" value="F:amyloid-beta binding"/>
    <property type="evidence" value="ECO:0007669"/>
    <property type="project" value="InterPro"/>
</dbReference>
<dbReference type="InterPro" id="IPR006020">
    <property type="entry name" value="PTB/PI_dom"/>
</dbReference>
<evidence type="ECO:0000256" key="1">
    <source>
        <dbReference type="ARBA" id="ARBA00022737"/>
    </source>
</evidence>
<dbReference type="PANTHER" id="PTHR14058">
    <property type="entry name" value="AMYLOID BETA A4 PRECURSOR PROTEIN-BINDING FAMILY B"/>
    <property type="match status" value="1"/>
</dbReference>
<accession>B7Z4M4</accession>
<dbReference type="InterPro" id="IPR039576">
    <property type="entry name" value="APBB1/2/3"/>
</dbReference>
<dbReference type="EMBL" id="AK297542">
    <property type="protein sequence ID" value="BAH12610.1"/>
    <property type="molecule type" value="mRNA"/>
</dbReference>
<sequence>MLHHYPPPQHACLSTPPPQEGSTYGGPAVGRSPGGAVMGREDVGGVGTRLSTGWYWETLRCPFPNRDFAYVARDKLTQMLKCHVFRCEAPAKNIATSLHEICSKIMAERRNARCLVNGLSLDHSKLVDVPFQGQCQNPSRSSSALLAKVGDPRKGMSSWTALIEK</sequence>
<evidence type="ECO:0000313" key="4">
    <source>
        <dbReference type="EMBL" id="BAH12610.1"/>
    </source>
</evidence>
<dbReference type="Pfam" id="PF00640">
    <property type="entry name" value="PID"/>
    <property type="match status" value="1"/>
</dbReference>
<evidence type="ECO:0000259" key="3">
    <source>
        <dbReference type="PROSITE" id="PS01179"/>
    </source>
</evidence>
<feature type="domain" description="PID" evidence="3">
    <location>
        <begin position="68"/>
        <end position="112"/>
    </location>
</feature>